<feature type="transmembrane region" description="Helical" evidence="1">
    <location>
        <begin position="59"/>
        <end position="82"/>
    </location>
</feature>
<feature type="transmembrane region" description="Helical" evidence="1">
    <location>
        <begin position="135"/>
        <end position="157"/>
    </location>
</feature>
<dbReference type="AlphaFoldDB" id="A0A2G5VDP3"/>
<dbReference type="PANTHER" id="PTHR38622:SF2">
    <property type="entry name" value="SERPENTINE RECEPTOR CLASS GAMMA"/>
    <property type="match status" value="1"/>
</dbReference>
<evidence type="ECO:0000313" key="2">
    <source>
        <dbReference type="EMBL" id="PIC49850.1"/>
    </source>
</evidence>
<keyword evidence="1" id="KW-0812">Transmembrane</keyword>
<protein>
    <recommendedName>
        <fullName evidence="4">Serpentine receptor class gamma</fullName>
    </recommendedName>
</protein>
<keyword evidence="1" id="KW-1133">Transmembrane helix</keyword>
<feature type="transmembrane region" description="Helical" evidence="1">
    <location>
        <begin position="184"/>
        <end position="209"/>
    </location>
</feature>
<comment type="caution">
    <text evidence="2">The sequence shown here is derived from an EMBL/GenBank/DDBJ whole genome shotgun (WGS) entry which is preliminary data.</text>
</comment>
<evidence type="ECO:0000313" key="3">
    <source>
        <dbReference type="Proteomes" id="UP000230233"/>
    </source>
</evidence>
<feature type="transmembrane region" description="Helical" evidence="1">
    <location>
        <begin position="27"/>
        <end position="47"/>
    </location>
</feature>
<feature type="transmembrane region" description="Helical" evidence="1">
    <location>
        <begin position="221"/>
        <end position="244"/>
    </location>
</feature>
<keyword evidence="1" id="KW-0472">Membrane</keyword>
<evidence type="ECO:0008006" key="4">
    <source>
        <dbReference type="Google" id="ProtNLM"/>
    </source>
</evidence>
<dbReference type="EMBL" id="PDUG01000002">
    <property type="protein sequence ID" value="PIC49850.1"/>
    <property type="molecule type" value="Genomic_DNA"/>
</dbReference>
<name>A0A2G5VDP3_9PELO</name>
<keyword evidence="3" id="KW-1185">Reference proteome</keyword>
<proteinExistence type="predicted"/>
<sequence length="321" mass="37477">MYYENYFYSVNVSDDVVWPRMEKWDQFPIWQTLFYMCLNIHHVLVLITVRKFMKGSSFFFIYFVTGCFDVYYCYTLTTYNIFKNTISGPIYVWLSQLNSTSLFFGLFNNLFGNGMMAINRFCATFLSYERYWRPVHILIYFSLTATISLACCTPYILRHRSFYVSNGNWAYTNINLTLILQRSIAIAIIGMYEVIGSSMSILTVYRLKIHGIRSKKNEKNLVLVTSLHILVDIVAMLIMIAEFLEWQFPLALFAVKNVFPVTYTVVILNSVTIVVTNKRVRDAYLMTIKFWKKRVEDQNSSSKQHTSLPATPTNIGKIAVF</sequence>
<dbReference type="Proteomes" id="UP000230233">
    <property type="component" value="Chromosome II"/>
</dbReference>
<dbReference type="OrthoDB" id="5789424at2759"/>
<dbReference type="PANTHER" id="PTHR38622">
    <property type="entry name" value="PROTEIN CBG07046"/>
    <property type="match status" value="1"/>
</dbReference>
<reference evidence="3" key="1">
    <citation type="submission" date="2017-10" db="EMBL/GenBank/DDBJ databases">
        <title>Rapid genome shrinkage in a self-fertile nematode reveals novel sperm competition proteins.</title>
        <authorList>
            <person name="Yin D."/>
            <person name="Schwarz E.M."/>
            <person name="Thomas C.G."/>
            <person name="Felde R.L."/>
            <person name="Korf I.F."/>
            <person name="Cutter A.D."/>
            <person name="Schartner C.M."/>
            <person name="Ralston E.J."/>
            <person name="Meyer B.J."/>
            <person name="Haag E.S."/>
        </authorList>
    </citation>
    <scope>NUCLEOTIDE SEQUENCE [LARGE SCALE GENOMIC DNA]</scope>
    <source>
        <strain evidence="3">JU1422</strain>
    </source>
</reference>
<gene>
    <name evidence="2" type="primary">Cni-T01D1.7</name>
    <name evidence="2" type="synonym">Cnig_chr_II.g8320</name>
    <name evidence="2" type="ORF">B9Z55_008320</name>
</gene>
<feature type="transmembrane region" description="Helical" evidence="1">
    <location>
        <begin position="102"/>
        <end position="123"/>
    </location>
</feature>
<organism evidence="2 3">
    <name type="scientific">Caenorhabditis nigoni</name>
    <dbReference type="NCBI Taxonomy" id="1611254"/>
    <lineage>
        <taxon>Eukaryota</taxon>
        <taxon>Metazoa</taxon>
        <taxon>Ecdysozoa</taxon>
        <taxon>Nematoda</taxon>
        <taxon>Chromadorea</taxon>
        <taxon>Rhabditida</taxon>
        <taxon>Rhabditina</taxon>
        <taxon>Rhabditomorpha</taxon>
        <taxon>Rhabditoidea</taxon>
        <taxon>Rhabditidae</taxon>
        <taxon>Peloderinae</taxon>
        <taxon>Caenorhabditis</taxon>
    </lineage>
</organism>
<feature type="transmembrane region" description="Helical" evidence="1">
    <location>
        <begin position="250"/>
        <end position="276"/>
    </location>
</feature>
<dbReference type="SUPFAM" id="SSF81321">
    <property type="entry name" value="Family A G protein-coupled receptor-like"/>
    <property type="match status" value="1"/>
</dbReference>
<evidence type="ECO:0000256" key="1">
    <source>
        <dbReference type="SAM" id="Phobius"/>
    </source>
</evidence>
<accession>A0A2G5VDP3</accession>